<evidence type="ECO:0000313" key="1">
    <source>
        <dbReference type="EMBL" id="QWG12788.1"/>
    </source>
</evidence>
<proteinExistence type="predicted"/>
<dbReference type="EMBL" id="CP076134">
    <property type="protein sequence ID" value="QWG12788.1"/>
    <property type="molecule type" value="Genomic_DNA"/>
</dbReference>
<gene>
    <name evidence="1" type="ORF">KMZ29_24375</name>
</gene>
<dbReference type="RefSeq" id="WP_215621567.1">
    <property type="nucleotide sequence ID" value="NZ_CP076134.1"/>
</dbReference>
<sequence length="101" mass="11083">MLAAGGGYTRDNTSTEGDLSMMILCDTGNFRPLWRVQSWALERLISIDCVAGDLRWAMIALALRSLRSVWALGRDQFGHLFRNAASRAARHADSMVAAGRG</sequence>
<name>A0A975NCW2_9BRAD</name>
<organism evidence="1 2">
    <name type="scientific">Bradyrhizobium sediminis</name>
    <dbReference type="NCBI Taxonomy" id="2840469"/>
    <lineage>
        <taxon>Bacteria</taxon>
        <taxon>Pseudomonadati</taxon>
        <taxon>Pseudomonadota</taxon>
        <taxon>Alphaproteobacteria</taxon>
        <taxon>Hyphomicrobiales</taxon>
        <taxon>Nitrobacteraceae</taxon>
        <taxon>Bradyrhizobium</taxon>
    </lineage>
</organism>
<protein>
    <submittedName>
        <fullName evidence="1">Uncharacterized protein</fullName>
    </submittedName>
</protein>
<dbReference type="AlphaFoldDB" id="A0A975NCW2"/>
<reference evidence="1" key="1">
    <citation type="submission" date="2021-06" db="EMBL/GenBank/DDBJ databases">
        <title>Bradyrhizobium sp. S2-20-1 Genome sequencing.</title>
        <authorList>
            <person name="Jin L."/>
        </authorList>
    </citation>
    <scope>NUCLEOTIDE SEQUENCE</scope>
    <source>
        <strain evidence="1">S2-20-1</strain>
    </source>
</reference>
<accession>A0A975NCW2</accession>
<evidence type="ECO:0000313" key="2">
    <source>
        <dbReference type="Proteomes" id="UP000680839"/>
    </source>
</evidence>
<dbReference type="Proteomes" id="UP000680839">
    <property type="component" value="Chromosome"/>
</dbReference>